<sequence>MNEAATDYLTIYKTLPKVGEKKIPTEGKAKAVRRMNFYGLTVICLT</sequence>
<evidence type="ECO:0000313" key="2">
    <source>
        <dbReference type="Proteomes" id="UP001163731"/>
    </source>
</evidence>
<evidence type="ECO:0000313" key="1">
    <source>
        <dbReference type="EMBL" id="MCW3166960.1"/>
    </source>
</evidence>
<protein>
    <submittedName>
        <fullName evidence="1">Uncharacterized protein</fullName>
    </submittedName>
</protein>
<comment type="caution">
    <text evidence="1">The sequence shown here is derived from an EMBL/GenBank/DDBJ whole genome shotgun (WGS) entry which is preliminary data.</text>
</comment>
<name>A0ABT3HT40_9FLAO</name>
<proteinExistence type="predicted"/>
<dbReference type="Proteomes" id="UP001163731">
    <property type="component" value="Unassembled WGS sequence"/>
</dbReference>
<accession>A0ABT3HT40</accession>
<dbReference type="RefSeq" id="WP_264748257.1">
    <property type="nucleotide sequence ID" value="NZ_JAPDHW010000001.1"/>
</dbReference>
<organism evidence="1 2">
    <name type="scientific">Chryseobacterium kimseyorum</name>
    <dbReference type="NCBI Taxonomy" id="2984028"/>
    <lineage>
        <taxon>Bacteria</taxon>
        <taxon>Pseudomonadati</taxon>
        <taxon>Bacteroidota</taxon>
        <taxon>Flavobacteriia</taxon>
        <taxon>Flavobacteriales</taxon>
        <taxon>Weeksellaceae</taxon>
        <taxon>Chryseobacterium group</taxon>
        <taxon>Chryseobacterium</taxon>
    </lineage>
</organism>
<gene>
    <name evidence="1" type="ORF">OMO38_00330</name>
</gene>
<keyword evidence="2" id="KW-1185">Reference proteome</keyword>
<reference evidence="1" key="1">
    <citation type="submission" date="2022-10" db="EMBL/GenBank/DDBJ databases">
        <title>Chryseobacterium babae sp. nov. isolated from the gut of the beetle Oryctes rhinoceros, and Chryseobacterium kimseyorum sp. nov., isolated from a stick insect rearing cage.</title>
        <authorList>
            <person name="Shelomi M."/>
            <person name="Han C.-J."/>
            <person name="Chen W.-M."/>
            <person name="Chen H.-K."/>
            <person name="Liaw S.-J."/>
            <person name="Muhle E."/>
            <person name="Clermont D."/>
        </authorList>
    </citation>
    <scope>NUCLEOTIDE SEQUENCE</scope>
    <source>
        <strain evidence="1">09-1422</strain>
    </source>
</reference>
<dbReference type="EMBL" id="JAPDHW010000001">
    <property type="protein sequence ID" value="MCW3166960.1"/>
    <property type="molecule type" value="Genomic_DNA"/>
</dbReference>